<dbReference type="EMBL" id="JAQHRD010000004">
    <property type="protein sequence ID" value="KAJ6441576.1"/>
    <property type="molecule type" value="Genomic_DNA"/>
</dbReference>
<dbReference type="Proteomes" id="UP001163105">
    <property type="component" value="Unassembled WGS sequence"/>
</dbReference>
<keyword evidence="11" id="KW-0812">Transmembrane</keyword>
<protein>
    <submittedName>
        <fullName evidence="14">CFEM domain-containing protein</fullName>
    </submittedName>
</protein>
<keyword evidence="11" id="KW-1133">Transmembrane helix</keyword>
<comment type="caution">
    <text evidence="9">Lacks conserved residue(s) required for the propagation of feature annotation.</text>
</comment>
<gene>
    <name evidence="14" type="ORF">O9K51_05127</name>
</gene>
<evidence type="ECO:0000256" key="4">
    <source>
        <dbReference type="ARBA" id="ARBA00022525"/>
    </source>
</evidence>
<evidence type="ECO:0000256" key="9">
    <source>
        <dbReference type="PROSITE-ProRule" id="PRU01356"/>
    </source>
</evidence>
<keyword evidence="15" id="KW-1185">Reference proteome</keyword>
<keyword evidence="5" id="KW-0336">GPI-anchor</keyword>
<evidence type="ECO:0000256" key="7">
    <source>
        <dbReference type="ARBA" id="ARBA00023157"/>
    </source>
</evidence>
<comment type="similarity">
    <text evidence="3">Belongs to the RBT5 family.</text>
</comment>
<feature type="region of interest" description="Disordered" evidence="10">
    <location>
        <begin position="262"/>
        <end position="285"/>
    </location>
</feature>
<keyword evidence="4" id="KW-0964">Secreted</keyword>
<dbReference type="PROSITE" id="PS52012">
    <property type="entry name" value="CFEM"/>
    <property type="match status" value="1"/>
</dbReference>
<evidence type="ECO:0000256" key="8">
    <source>
        <dbReference type="ARBA" id="ARBA00023288"/>
    </source>
</evidence>
<feature type="domain" description="CFEM" evidence="13">
    <location>
        <begin position="9"/>
        <end position="123"/>
    </location>
</feature>
<keyword evidence="5" id="KW-0325">Glycoprotein</keyword>
<dbReference type="InterPro" id="IPR008427">
    <property type="entry name" value="Extracellular_membr_CFEM_dom"/>
</dbReference>
<evidence type="ECO:0000256" key="11">
    <source>
        <dbReference type="SAM" id="Phobius"/>
    </source>
</evidence>
<dbReference type="GO" id="GO:0098552">
    <property type="term" value="C:side of membrane"/>
    <property type="evidence" value="ECO:0007669"/>
    <property type="project" value="UniProtKB-KW"/>
</dbReference>
<feature type="region of interest" description="Disordered" evidence="10">
    <location>
        <begin position="170"/>
        <end position="205"/>
    </location>
</feature>
<keyword evidence="9" id="KW-0408">Iron</keyword>
<accession>A0AB34FSB4</accession>
<reference evidence="14" key="1">
    <citation type="submission" date="2023-01" db="EMBL/GenBank/DDBJ databases">
        <title>The growth and conidiation of Purpureocillium lavendulum are regulated by nitrogen source and histone H3K14 acetylation.</title>
        <authorList>
            <person name="Tang P."/>
            <person name="Han J."/>
            <person name="Zhang C."/>
            <person name="Tang P."/>
            <person name="Qi F."/>
            <person name="Zhang K."/>
            <person name="Liang L."/>
        </authorList>
    </citation>
    <scope>NUCLEOTIDE SEQUENCE</scope>
    <source>
        <strain evidence="14">YMF1.00683</strain>
    </source>
</reference>
<keyword evidence="11" id="KW-0472">Membrane</keyword>
<feature type="binding site" description="axial binding residue" evidence="9">
    <location>
        <position position="58"/>
    </location>
    <ligand>
        <name>heme</name>
        <dbReference type="ChEBI" id="CHEBI:30413"/>
    </ligand>
    <ligandPart>
        <name>Fe</name>
        <dbReference type="ChEBI" id="CHEBI:18248"/>
    </ligandPart>
</feature>
<feature type="disulfide bond" evidence="9">
    <location>
        <begin position="54"/>
        <end position="61"/>
    </location>
</feature>
<evidence type="ECO:0000256" key="6">
    <source>
        <dbReference type="ARBA" id="ARBA00022729"/>
    </source>
</evidence>
<evidence type="ECO:0000256" key="2">
    <source>
        <dbReference type="ARBA" id="ARBA00004613"/>
    </source>
</evidence>
<feature type="disulfide bond" evidence="9">
    <location>
        <begin position="63"/>
        <end position="96"/>
    </location>
</feature>
<dbReference type="GO" id="GO:0005576">
    <property type="term" value="C:extracellular region"/>
    <property type="evidence" value="ECO:0007669"/>
    <property type="project" value="UniProtKB-SubCell"/>
</dbReference>
<feature type="chain" id="PRO_5044222696" evidence="12">
    <location>
        <begin position="27"/>
        <end position="299"/>
    </location>
</feature>
<evidence type="ECO:0000259" key="13">
    <source>
        <dbReference type="PROSITE" id="PS52012"/>
    </source>
</evidence>
<comment type="subcellular location">
    <subcellularLocation>
        <location evidence="1">Membrane</location>
        <topology evidence="1">Lipid-anchor</topology>
        <topology evidence="1">GPI-anchor</topology>
    </subcellularLocation>
    <subcellularLocation>
        <location evidence="2">Secreted</location>
    </subcellularLocation>
</comment>
<evidence type="ECO:0000313" key="15">
    <source>
        <dbReference type="Proteomes" id="UP001163105"/>
    </source>
</evidence>
<comment type="caution">
    <text evidence="14">The sequence shown here is derived from an EMBL/GenBank/DDBJ whole genome shotgun (WGS) entry which is preliminary data.</text>
</comment>
<name>A0AB34FSB4_9HYPO</name>
<keyword evidence="9" id="KW-0349">Heme</keyword>
<feature type="signal peptide" evidence="12">
    <location>
        <begin position="1"/>
        <end position="26"/>
    </location>
</feature>
<evidence type="ECO:0000256" key="10">
    <source>
        <dbReference type="SAM" id="MobiDB-lite"/>
    </source>
</evidence>
<keyword evidence="7 9" id="KW-1015">Disulfide bond</keyword>
<evidence type="ECO:0000256" key="3">
    <source>
        <dbReference type="ARBA" id="ARBA00010031"/>
    </source>
</evidence>
<dbReference type="AlphaFoldDB" id="A0AB34FSB4"/>
<keyword evidence="9" id="KW-0479">Metal-binding</keyword>
<feature type="transmembrane region" description="Helical" evidence="11">
    <location>
        <begin position="212"/>
        <end position="235"/>
    </location>
</feature>
<sequence length="299" mass="30902">MPLIIHPTKLMATIMAIVMGLTAVMALEQCATLTKSTQEDCLSAFVRSGSARPCGAVDTACQCRDANFMTFMPCCLFDGCSSRAHAVAAAGVAKACEDADAPLAADDGDWECMPTLTGRTSSTSVPEVPTVVLPTRDAPQSVRLTGARSTTMTMVTTKVTTKVTTTTMAMKTTSTASPTTDKGKASMTGDKSRASTADQDDETSLGPSALTVGLGVGLGVGLPLLVALAGFAHIVRLTRRHAREDATADEPSYTSDKMAGEATAAEMDGTHGPSELGGGEATHYKKPADAAPVFYAELP</sequence>
<organism evidence="14 15">
    <name type="scientific">Purpureocillium lavendulum</name>
    <dbReference type="NCBI Taxonomy" id="1247861"/>
    <lineage>
        <taxon>Eukaryota</taxon>
        <taxon>Fungi</taxon>
        <taxon>Dikarya</taxon>
        <taxon>Ascomycota</taxon>
        <taxon>Pezizomycotina</taxon>
        <taxon>Sordariomycetes</taxon>
        <taxon>Hypocreomycetidae</taxon>
        <taxon>Hypocreales</taxon>
        <taxon>Ophiocordycipitaceae</taxon>
        <taxon>Purpureocillium</taxon>
    </lineage>
</organism>
<evidence type="ECO:0000256" key="12">
    <source>
        <dbReference type="SAM" id="SignalP"/>
    </source>
</evidence>
<evidence type="ECO:0000256" key="1">
    <source>
        <dbReference type="ARBA" id="ARBA00004589"/>
    </source>
</evidence>
<dbReference type="GO" id="GO:0046872">
    <property type="term" value="F:metal ion binding"/>
    <property type="evidence" value="ECO:0007669"/>
    <property type="project" value="UniProtKB-UniRule"/>
</dbReference>
<evidence type="ECO:0000256" key="5">
    <source>
        <dbReference type="ARBA" id="ARBA00022622"/>
    </source>
</evidence>
<proteinExistence type="inferred from homology"/>
<keyword evidence="8" id="KW-0449">Lipoprotein</keyword>
<evidence type="ECO:0000313" key="14">
    <source>
        <dbReference type="EMBL" id="KAJ6441576.1"/>
    </source>
</evidence>
<keyword evidence="6 12" id="KW-0732">Signal</keyword>
<feature type="compositionally biased region" description="Low complexity" evidence="10">
    <location>
        <begin position="170"/>
        <end position="180"/>
    </location>
</feature>